<gene>
    <name evidence="2" type="ORF">HII31_12099</name>
</gene>
<evidence type="ECO:0000256" key="1">
    <source>
        <dbReference type="SAM" id="MobiDB-lite"/>
    </source>
</evidence>
<accession>A0A8H6R5Y3</accession>
<evidence type="ECO:0008006" key="4">
    <source>
        <dbReference type="Google" id="ProtNLM"/>
    </source>
</evidence>
<dbReference type="Proteomes" id="UP000660729">
    <property type="component" value="Unassembled WGS sequence"/>
</dbReference>
<comment type="caution">
    <text evidence="2">The sequence shown here is derived from an EMBL/GenBank/DDBJ whole genome shotgun (WGS) entry which is preliminary data.</text>
</comment>
<dbReference type="EMBL" id="JABCIY010000251">
    <property type="protein sequence ID" value="KAF7186541.1"/>
    <property type="molecule type" value="Genomic_DNA"/>
</dbReference>
<dbReference type="OrthoDB" id="3641768at2759"/>
<feature type="compositionally biased region" description="Basic and acidic residues" evidence="1">
    <location>
        <begin position="260"/>
        <end position="270"/>
    </location>
</feature>
<evidence type="ECO:0000313" key="2">
    <source>
        <dbReference type="EMBL" id="KAF7186541.1"/>
    </source>
</evidence>
<name>A0A8H6R5Y3_9PEZI</name>
<feature type="region of interest" description="Disordered" evidence="1">
    <location>
        <begin position="251"/>
        <end position="270"/>
    </location>
</feature>
<evidence type="ECO:0000313" key="3">
    <source>
        <dbReference type="Proteomes" id="UP000660729"/>
    </source>
</evidence>
<protein>
    <recommendedName>
        <fullName evidence="4">BTB domain-containing protein</fullName>
    </recommendedName>
</protein>
<organism evidence="2 3">
    <name type="scientific">Pseudocercospora fuligena</name>
    <dbReference type="NCBI Taxonomy" id="685502"/>
    <lineage>
        <taxon>Eukaryota</taxon>
        <taxon>Fungi</taxon>
        <taxon>Dikarya</taxon>
        <taxon>Ascomycota</taxon>
        <taxon>Pezizomycotina</taxon>
        <taxon>Dothideomycetes</taxon>
        <taxon>Dothideomycetidae</taxon>
        <taxon>Mycosphaerellales</taxon>
        <taxon>Mycosphaerellaceae</taxon>
        <taxon>Pseudocercospora</taxon>
    </lineage>
</organism>
<keyword evidence="3" id="KW-1185">Reference proteome</keyword>
<reference evidence="2" key="1">
    <citation type="submission" date="2020-04" db="EMBL/GenBank/DDBJ databases">
        <title>Draft genome resource of the tomato pathogen Pseudocercospora fuligena.</title>
        <authorList>
            <person name="Zaccaron A."/>
        </authorList>
    </citation>
    <scope>NUCLEOTIDE SEQUENCE</scope>
    <source>
        <strain evidence="2">PF001</strain>
    </source>
</reference>
<sequence length="270" mass="30678">MAATGRPASPSTSTTISAPVCLIFNEREKHLALHPSELLTLVFGTNAPAKRTLPVHSDLVCTRSQLFRALHDKADENGMIEGLPISAHSKTVKYLDYLTHPGRDLERHVKRQVRAETDIWNPEDTEEKQFCEVVRRLSEMWLLGRGFEDTKLQNSAMSGLLKQGVREFPVEMQMLAREIVDCEELRWTELYGWFVHAIGATVEERDLRVAAGPISRWSRELLMDVLAEVIEYQARSHRAVPGLSDRSAYMVGQAESEDDQHERKDSVLQE</sequence>
<proteinExistence type="predicted"/>
<dbReference type="AlphaFoldDB" id="A0A8H6R5Y3"/>